<evidence type="ECO:0008006" key="4">
    <source>
        <dbReference type="Google" id="ProtNLM"/>
    </source>
</evidence>
<dbReference type="OMA" id="ESSSYRW"/>
<keyword evidence="1" id="KW-0812">Transmembrane</keyword>
<dbReference type="VEuPathDB" id="PlasmoDB:PRELSG_0003200"/>
<accession>A0A1J1GKB6</accession>
<protein>
    <recommendedName>
        <fullName evidence="4">Plasmodium RESA N-terminal domain-containing protein</fullName>
    </recommendedName>
</protein>
<name>A0A1J1GKB6_PLARL</name>
<proteinExistence type="predicted"/>
<evidence type="ECO:0000313" key="2">
    <source>
        <dbReference type="EMBL" id="CRG84778.1"/>
    </source>
</evidence>
<dbReference type="AlphaFoldDB" id="A0A1J1GKB6"/>
<dbReference type="Proteomes" id="UP000220158">
    <property type="component" value="Unassembled WGS sequence"/>
</dbReference>
<dbReference type="KEGG" id="prel:PRELSG_0003200"/>
<dbReference type="EMBL" id="CVMU01000286">
    <property type="protein sequence ID" value="CRG84778.1"/>
    <property type="molecule type" value="Genomic_DNA"/>
</dbReference>
<organism evidence="2 3">
    <name type="scientific">Plasmodium relictum</name>
    <dbReference type="NCBI Taxonomy" id="85471"/>
    <lineage>
        <taxon>Eukaryota</taxon>
        <taxon>Sar</taxon>
        <taxon>Alveolata</taxon>
        <taxon>Apicomplexa</taxon>
        <taxon>Aconoidasida</taxon>
        <taxon>Haemosporida</taxon>
        <taxon>Plasmodiidae</taxon>
        <taxon>Plasmodium</taxon>
        <taxon>Plasmodium (Haemamoeba)</taxon>
    </lineage>
</organism>
<sequence>MHLLTSSSMVIKNNSKYLHESESEITKKRSCNIPILFKLLFVLFLTLLCFLIECLFKQENLSISSVEFNKDHLRILTEEEREYKNKLLYVDKLHDKYIKRFKDIKHLITGQAFSRWEHMCYLNRIRYSLNGRIWEQKKFNYWYNKFHNEIQNIYDKAIEKYEEHKKSYLSDREYSILFNIKVKELENFESSSYRWFTKYLKECEKEWIHLKYPRKLSKCSPSIHENKEEKCDRLIKNIKNLIKYLIRKI</sequence>
<dbReference type="GeneID" id="39733941"/>
<evidence type="ECO:0000256" key="1">
    <source>
        <dbReference type="SAM" id="Phobius"/>
    </source>
</evidence>
<keyword evidence="3" id="KW-1185">Reference proteome</keyword>
<gene>
    <name evidence="2" type="ORF">PRELSG_0003200</name>
</gene>
<keyword evidence="1" id="KW-0472">Membrane</keyword>
<keyword evidence="1" id="KW-1133">Transmembrane helix</keyword>
<reference evidence="2 3" key="1">
    <citation type="submission" date="2015-04" db="EMBL/GenBank/DDBJ databases">
        <authorList>
            <consortium name="Pathogen Informatics"/>
        </authorList>
    </citation>
    <scope>NUCLEOTIDE SEQUENCE [LARGE SCALE GENOMIC DNA]</scope>
    <source>
        <strain evidence="2 3">SGS1</strain>
    </source>
</reference>
<evidence type="ECO:0000313" key="3">
    <source>
        <dbReference type="Proteomes" id="UP000220158"/>
    </source>
</evidence>
<feature type="transmembrane region" description="Helical" evidence="1">
    <location>
        <begin position="35"/>
        <end position="56"/>
    </location>
</feature>
<dbReference type="RefSeq" id="XP_028531176.1">
    <property type="nucleotide sequence ID" value="XM_028675823.1"/>
</dbReference>